<sequence>MSFPTRHQHNFSSHNSQGEKRTLYVLLLTVVTMVVEIVAGTIYGSMALLADGWHMGTHAAAFGITLFAYRYAKKHAESERFSFGTGKVSVLGGYTSAIALGIVSLLMLVESVHRLFNPQAIQFNEAIIVACIGLTVNVVSMFLLSDHHHDHGHEHGHDHSNNHSNNHSKNHGHSHSHDHDSDHNHKHGEHHHDHNLRAAYMHVLADTLTSLLAIVALLFGKFYGWNWLDAAMGMVGAFVIAKWTMNLMKQTSPILLDENIDQDYRDSVTETLTPYASVTDFHMWKVSGHHYSAAITLESNSDKTVSEYKQMLSKFDKINHLTLEVHSNDHAKYRTA</sequence>
<evidence type="ECO:0000256" key="6">
    <source>
        <dbReference type="ARBA" id="ARBA00023065"/>
    </source>
</evidence>
<keyword evidence="4" id="KW-0862">Zinc</keyword>
<keyword evidence="3 9" id="KW-0812">Transmembrane</keyword>
<feature type="transmembrane region" description="Helical" evidence="9">
    <location>
        <begin position="121"/>
        <end position="144"/>
    </location>
</feature>
<dbReference type="InterPro" id="IPR058533">
    <property type="entry name" value="Cation_efflux_TM"/>
</dbReference>
<feature type="domain" description="Cation efflux protein transmembrane" evidence="10">
    <location>
        <begin position="23"/>
        <end position="256"/>
    </location>
</feature>
<dbReference type="InterPro" id="IPR002524">
    <property type="entry name" value="Cation_efflux"/>
</dbReference>
<keyword evidence="5 9" id="KW-1133">Transmembrane helix</keyword>
<gene>
    <name evidence="11" type="primary">czcD</name>
    <name evidence="11" type="ORF">VAT7223_02971</name>
</gene>
<evidence type="ECO:0000256" key="1">
    <source>
        <dbReference type="ARBA" id="ARBA00004141"/>
    </source>
</evidence>
<name>A0A1C3IXD4_9VIBR</name>
<dbReference type="GeneID" id="94233031"/>
<evidence type="ECO:0000256" key="3">
    <source>
        <dbReference type="ARBA" id="ARBA00022692"/>
    </source>
</evidence>
<dbReference type="Gene3D" id="1.20.1510.10">
    <property type="entry name" value="Cation efflux protein transmembrane domain"/>
    <property type="match status" value="1"/>
</dbReference>
<evidence type="ECO:0000256" key="4">
    <source>
        <dbReference type="ARBA" id="ARBA00022906"/>
    </source>
</evidence>
<organism evidence="11 12">
    <name type="scientific">Vibrio atlanticus</name>
    <dbReference type="NCBI Taxonomy" id="693153"/>
    <lineage>
        <taxon>Bacteria</taxon>
        <taxon>Pseudomonadati</taxon>
        <taxon>Pseudomonadota</taxon>
        <taxon>Gammaproteobacteria</taxon>
        <taxon>Vibrionales</taxon>
        <taxon>Vibrionaceae</taxon>
        <taxon>Vibrio</taxon>
    </lineage>
</organism>
<feature type="compositionally biased region" description="Basic and acidic residues" evidence="8">
    <location>
        <begin position="150"/>
        <end position="161"/>
    </location>
</feature>
<proteinExistence type="predicted"/>
<dbReference type="RefSeq" id="WP_065679654.1">
    <property type="nucleotide sequence ID" value="NZ_AP025460.1"/>
</dbReference>
<reference evidence="12" key="1">
    <citation type="submission" date="2016-06" db="EMBL/GenBank/DDBJ databases">
        <authorList>
            <person name="Rodrigo-Torres Lidia"/>
            <person name="Arahal R.David."/>
        </authorList>
    </citation>
    <scope>NUCLEOTIDE SEQUENCE [LARGE SCALE GENOMIC DNA]</scope>
    <source>
        <strain evidence="12">CECT 7223</strain>
    </source>
</reference>
<evidence type="ECO:0000256" key="5">
    <source>
        <dbReference type="ARBA" id="ARBA00022989"/>
    </source>
</evidence>
<feature type="transmembrane region" description="Helical" evidence="9">
    <location>
        <begin position="52"/>
        <end position="69"/>
    </location>
</feature>
<evidence type="ECO:0000313" key="12">
    <source>
        <dbReference type="Proteomes" id="UP000092876"/>
    </source>
</evidence>
<evidence type="ECO:0000256" key="9">
    <source>
        <dbReference type="SAM" id="Phobius"/>
    </source>
</evidence>
<dbReference type="Pfam" id="PF01545">
    <property type="entry name" value="Cation_efflux"/>
    <property type="match status" value="1"/>
</dbReference>
<protein>
    <submittedName>
        <fullName evidence="11">Cadmium, cobalt and zinc/H(+)-K(+) antiporter</fullName>
    </submittedName>
</protein>
<dbReference type="GO" id="GO:0005385">
    <property type="term" value="F:zinc ion transmembrane transporter activity"/>
    <property type="evidence" value="ECO:0007669"/>
    <property type="project" value="InterPro"/>
</dbReference>
<dbReference type="EMBL" id="FLQP01000043">
    <property type="protein sequence ID" value="SBS65957.1"/>
    <property type="molecule type" value="Genomic_DNA"/>
</dbReference>
<dbReference type="PANTHER" id="PTHR45755">
    <property type="match status" value="1"/>
</dbReference>
<dbReference type="AlphaFoldDB" id="A0A1C3IXD4"/>
<evidence type="ECO:0000259" key="10">
    <source>
        <dbReference type="Pfam" id="PF01545"/>
    </source>
</evidence>
<dbReference type="NCBIfam" id="TIGR01297">
    <property type="entry name" value="CDF"/>
    <property type="match status" value="1"/>
</dbReference>
<keyword evidence="2" id="KW-0813">Transport</keyword>
<dbReference type="InterPro" id="IPR027469">
    <property type="entry name" value="Cation_efflux_TMD_sf"/>
</dbReference>
<keyword evidence="4" id="KW-0864">Zinc transport</keyword>
<dbReference type="GO" id="GO:0006882">
    <property type="term" value="P:intracellular zinc ion homeostasis"/>
    <property type="evidence" value="ECO:0007669"/>
    <property type="project" value="InterPro"/>
</dbReference>
<feature type="region of interest" description="Disordered" evidence="8">
    <location>
        <begin position="150"/>
        <end position="192"/>
    </location>
</feature>
<feature type="transmembrane region" description="Helical" evidence="9">
    <location>
        <begin position="225"/>
        <end position="245"/>
    </location>
</feature>
<feature type="transmembrane region" description="Helical" evidence="9">
    <location>
        <begin position="199"/>
        <end position="219"/>
    </location>
</feature>
<dbReference type="InterPro" id="IPR045316">
    <property type="entry name" value="Msc2-like"/>
</dbReference>
<dbReference type="Proteomes" id="UP000092876">
    <property type="component" value="Unassembled WGS sequence"/>
</dbReference>
<keyword evidence="6" id="KW-0406">Ion transport</keyword>
<feature type="transmembrane region" description="Helical" evidence="9">
    <location>
        <begin position="21"/>
        <end position="46"/>
    </location>
</feature>
<dbReference type="GO" id="GO:0016020">
    <property type="term" value="C:membrane"/>
    <property type="evidence" value="ECO:0007669"/>
    <property type="project" value="UniProtKB-SubCell"/>
</dbReference>
<feature type="transmembrane region" description="Helical" evidence="9">
    <location>
        <begin position="90"/>
        <end position="109"/>
    </location>
</feature>
<comment type="subcellular location">
    <subcellularLocation>
        <location evidence="1">Membrane</location>
        <topology evidence="1">Multi-pass membrane protein</topology>
    </subcellularLocation>
</comment>
<dbReference type="PANTHER" id="PTHR45755:SF4">
    <property type="entry name" value="ZINC TRANSPORTER 7"/>
    <property type="match status" value="1"/>
</dbReference>
<evidence type="ECO:0000256" key="2">
    <source>
        <dbReference type="ARBA" id="ARBA00022448"/>
    </source>
</evidence>
<evidence type="ECO:0000256" key="7">
    <source>
        <dbReference type="ARBA" id="ARBA00023136"/>
    </source>
</evidence>
<accession>A0A1C3IXD4</accession>
<evidence type="ECO:0000256" key="8">
    <source>
        <dbReference type="SAM" id="MobiDB-lite"/>
    </source>
</evidence>
<dbReference type="NCBIfam" id="NF033827">
    <property type="entry name" value="CDF_efflux_DmeF"/>
    <property type="match status" value="1"/>
</dbReference>
<keyword evidence="7 9" id="KW-0472">Membrane</keyword>
<dbReference type="SUPFAM" id="SSF161111">
    <property type="entry name" value="Cation efflux protein transmembrane domain-like"/>
    <property type="match status" value="1"/>
</dbReference>
<evidence type="ECO:0000313" key="11">
    <source>
        <dbReference type="EMBL" id="SBS65957.1"/>
    </source>
</evidence>